<dbReference type="GO" id="GO:0071944">
    <property type="term" value="C:cell periphery"/>
    <property type="evidence" value="ECO:0007669"/>
    <property type="project" value="TreeGrafter"/>
</dbReference>
<dbReference type="AlphaFoldDB" id="A0A3S3MFK0"/>
<gene>
    <name evidence="3" type="ORF">CKAN_00747400</name>
</gene>
<name>A0A3S3MFK0_9MAGN</name>
<dbReference type="PANTHER" id="PTHR33470">
    <property type="entry name" value="OS01G0164075 PROTEIN"/>
    <property type="match status" value="1"/>
</dbReference>
<keyword evidence="4" id="KW-1185">Reference proteome</keyword>
<proteinExistence type="predicted"/>
<dbReference type="PANTHER" id="PTHR33470:SF4">
    <property type="entry name" value="OS01G0164025 PROTEIN"/>
    <property type="match status" value="1"/>
</dbReference>
<reference evidence="3 4" key="1">
    <citation type="journal article" date="2019" name="Nat. Plants">
        <title>Stout camphor tree genome fills gaps in understanding of flowering plant genome evolution.</title>
        <authorList>
            <person name="Chaw S.M."/>
            <person name="Liu Y.C."/>
            <person name="Wu Y.W."/>
            <person name="Wang H.Y."/>
            <person name="Lin C.I."/>
            <person name="Wu C.S."/>
            <person name="Ke H.M."/>
            <person name="Chang L.Y."/>
            <person name="Hsu C.Y."/>
            <person name="Yang H.T."/>
            <person name="Sudianto E."/>
            <person name="Hsu M.H."/>
            <person name="Wu K.P."/>
            <person name="Wang L.N."/>
            <person name="Leebens-Mack J.H."/>
            <person name="Tsai I.J."/>
        </authorList>
    </citation>
    <scope>NUCLEOTIDE SEQUENCE [LARGE SCALE GENOMIC DNA]</scope>
    <source>
        <strain evidence="4">cv. Chaw 1501</strain>
        <tissue evidence="3">Young leaves</tissue>
    </source>
</reference>
<accession>A0A3S3MFK0</accession>
<feature type="chain" id="PRO_5018680713" evidence="2">
    <location>
        <begin position="27"/>
        <end position="172"/>
    </location>
</feature>
<evidence type="ECO:0000313" key="3">
    <source>
        <dbReference type="EMBL" id="RWR78920.1"/>
    </source>
</evidence>
<dbReference type="OrthoDB" id="1936190at2759"/>
<organism evidence="3 4">
    <name type="scientific">Cinnamomum micranthum f. kanehirae</name>
    <dbReference type="NCBI Taxonomy" id="337451"/>
    <lineage>
        <taxon>Eukaryota</taxon>
        <taxon>Viridiplantae</taxon>
        <taxon>Streptophyta</taxon>
        <taxon>Embryophyta</taxon>
        <taxon>Tracheophyta</taxon>
        <taxon>Spermatophyta</taxon>
        <taxon>Magnoliopsida</taxon>
        <taxon>Magnoliidae</taxon>
        <taxon>Laurales</taxon>
        <taxon>Lauraceae</taxon>
        <taxon>Cinnamomum</taxon>
    </lineage>
</organism>
<evidence type="ECO:0000256" key="1">
    <source>
        <dbReference type="ARBA" id="ARBA00022729"/>
    </source>
</evidence>
<dbReference type="STRING" id="337451.A0A3S3MFK0"/>
<sequence length="172" mass="19389">MAFQKLCFLSTLLLLLAFTAFETTQASYESEVEVVVEGMVYCQSCNRTGSWSLTGAEPIPSAKIGIVCKDYKGRVSFYKDFITNENGYFYAELKGFRMKHYYLDHPIQSCTVHLVYSPKPECNLLTNLNNGIDGSPLRYEKKKLSGENYQAVVYAAGPLAFRPSYCPAMTHQ</sequence>
<feature type="signal peptide" evidence="2">
    <location>
        <begin position="1"/>
        <end position="26"/>
    </location>
</feature>
<protein>
    <submittedName>
        <fullName evidence="3">Pollen Ole e 1 allergen/extensin</fullName>
    </submittedName>
</protein>
<dbReference type="EMBL" id="QPKB01000003">
    <property type="protein sequence ID" value="RWR78920.1"/>
    <property type="molecule type" value="Genomic_DNA"/>
</dbReference>
<keyword evidence="1 2" id="KW-0732">Signal</keyword>
<comment type="caution">
    <text evidence="3">The sequence shown here is derived from an EMBL/GenBank/DDBJ whole genome shotgun (WGS) entry which is preliminary data.</text>
</comment>
<dbReference type="Pfam" id="PF01190">
    <property type="entry name" value="Pollen_Ole_e_1"/>
    <property type="match status" value="1"/>
</dbReference>
<evidence type="ECO:0000313" key="4">
    <source>
        <dbReference type="Proteomes" id="UP000283530"/>
    </source>
</evidence>
<dbReference type="Proteomes" id="UP000283530">
    <property type="component" value="Unassembled WGS sequence"/>
</dbReference>
<dbReference type="GO" id="GO:0048767">
    <property type="term" value="P:root hair elongation"/>
    <property type="evidence" value="ECO:0007669"/>
    <property type="project" value="TreeGrafter"/>
</dbReference>
<dbReference type="GO" id="GO:0009826">
    <property type="term" value="P:unidimensional cell growth"/>
    <property type="evidence" value="ECO:0007669"/>
    <property type="project" value="TreeGrafter"/>
</dbReference>
<evidence type="ECO:0000256" key="2">
    <source>
        <dbReference type="SAM" id="SignalP"/>
    </source>
</evidence>